<accession>A0A061FB23</accession>
<name>A0A061FB23_THECC</name>
<organism evidence="1 2">
    <name type="scientific">Theobroma cacao</name>
    <name type="common">Cacao</name>
    <name type="synonym">Cocoa</name>
    <dbReference type="NCBI Taxonomy" id="3641"/>
    <lineage>
        <taxon>Eukaryota</taxon>
        <taxon>Viridiplantae</taxon>
        <taxon>Streptophyta</taxon>
        <taxon>Embryophyta</taxon>
        <taxon>Tracheophyta</taxon>
        <taxon>Spermatophyta</taxon>
        <taxon>Magnoliopsida</taxon>
        <taxon>eudicotyledons</taxon>
        <taxon>Gunneridae</taxon>
        <taxon>Pentapetalae</taxon>
        <taxon>rosids</taxon>
        <taxon>malvids</taxon>
        <taxon>Malvales</taxon>
        <taxon>Malvaceae</taxon>
        <taxon>Byttnerioideae</taxon>
        <taxon>Theobroma</taxon>
    </lineage>
</organism>
<evidence type="ECO:0000313" key="2">
    <source>
        <dbReference type="Proteomes" id="UP000026915"/>
    </source>
</evidence>
<sequence>MIIESLNDSGNFLLFIDDFTRMTYIHFLNHKSKVFEALQVFKVMVDNESRCLIKIIRFDNGLEYTSHEFRRVKWIYRRKLNSDGLVNIFKARLVAKGYTEQLRSDYMETFTLIARFETICHDSNLEP</sequence>
<dbReference type="eggNOG" id="KOG0017">
    <property type="taxonomic scope" value="Eukaryota"/>
</dbReference>
<reference evidence="1 2" key="1">
    <citation type="journal article" date="2013" name="Genome Biol.">
        <title>The genome sequence of the most widely cultivated cacao type and its use to identify candidate genes regulating pod color.</title>
        <authorList>
            <person name="Motamayor J.C."/>
            <person name="Mockaitis K."/>
            <person name="Schmutz J."/>
            <person name="Haiminen N."/>
            <person name="Iii D.L."/>
            <person name="Cornejo O."/>
            <person name="Findley S.D."/>
            <person name="Zheng P."/>
            <person name="Utro F."/>
            <person name="Royaert S."/>
            <person name="Saski C."/>
            <person name="Jenkins J."/>
            <person name="Podicheti R."/>
            <person name="Zhao M."/>
            <person name="Scheffler B.E."/>
            <person name="Stack J.C."/>
            <person name="Feltus F.A."/>
            <person name="Mustiga G.M."/>
            <person name="Amores F."/>
            <person name="Phillips W."/>
            <person name="Marelli J.P."/>
            <person name="May G.D."/>
            <person name="Shapiro H."/>
            <person name="Ma J."/>
            <person name="Bustamante C.D."/>
            <person name="Schnell R.J."/>
            <person name="Main D."/>
            <person name="Gilbert D."/>
            <person name="Parida L."/>
            <person name="Kuhn D.N."/>
        </authorList>
    </citation>
    <scope>NUCLEOTIDE SEQUENCE [LARGE SCALE GENOMIC DNA]</scope>
    <source>
        <strain evidence="2">cv. Matina 1-6</strain>
    </source>
</reference>
<dbReference type="InterPro" id="IPR012337">
    <property type="entry name" value="RNaseH-like_sf"/>
</dbReference>
<dbReference type="PANTHER" id="PTHR42648:SF18">
    <property type="entry name" value="RETROTRANSPOSON, UNCLASSIFIED-LIKE PROTEIN"/>
    <property type="match status" value="1"/>
</dbReference>
<dbReference type="SUPFAM" id="SSF53098">
    <property type="entry name" value="Ribonuclease H-like"/>
    <property type="match status" value="1"/>
</dbReference>
<proteinExistence type="predicted"/>
<dbReference type="EMBL" id="CM001885">
    <property type="protein sequence ID" value="EOY14108.1"/>
    <property type="molecule type" value="Genomic_DNA"/>
</dbReference>
<dbReference type="InterPro" id="IPR039537">
    <property type="entry name" value="Retrotran_Ty1/copia-like"/>
</dbReference>
<dbReference type="HOGENOM" id="CLU_1974566_0_0_1"/>
<keyword evidence="2" id="KW-1185">Reference proteome</keyword>
<protein>
    <recommendedName>
        <fullName evidence="3">Integrase catalytic domain-containing protein</fullName>
    </recommendedName>
</protein>
<dbReference type="PANTHER" id="PTHR42648">
    <property type="entry name" value="TRANSPOSASE, PUTATIVE-RELATED"/>
    <property type="match status" value="1"/>
</dbReference>
<dbReference type="STRING" id="3641.A0A061FB23"/>
<dbReference type="Gene3D" id="3.30.420.10">
    <property type="entry name" value="Ribonuclease H-like superfamily/Ribonuclease H"/>
    <property type="match status" value="1"/>
</dbReference>
<evidence type="ECO:0008006" key="3">
    <source>
        <dbReference type="Google" id="ProtNLM"/>
    </source>
</evidence>
<dbReference type="AlphaFoldDB" id="A0A061FB23"/>
<dbReference type="GO" id="GO:0003676">
    <property type="term" value="F:nucleic acid binding"/>
    <property type="evidence" value="ECO:0007669"/>
    <property type="project" value="InterPro"/>
</dbReference>
<dbReference type="InParanoid" id="A0A061FB23"/>
<dbReference type="Proteomes" id="UP000026915">
    <property type="component" value="Chromosome 7"/>
</dbReference>
<dbReference type="Gramene" id="EOY14108">
    <property type="protein sequence ID" value="EOY14108"/>
    <property type="gene ID" value="TCM_033355"/>
</dbReference>
<gene>
    <name evidence="1" type="ORF">TCM_033355</name>
</gene>
<evidence type="ECO:0000313" key="1">
    <source>
        <dbReference type="EMBL" id="EOY14108.1"/>
    </source>
</evidence>
<dbReference type="InterPro" id="IPR036397">
    <property type="entry name" value="RNaseH_sf"/>
</dbReference>